<dbReference type="Gene3D" id="3.30.420.40">
    <property type="match status" value="2"/>
</dbReference>
<comment type="caution">
    <text evidence="2">The sequence shown here is derived from an EMBL/GenBank/DDBJ whole genome shotgun (WGS) entry which is preliminary data.</text>
</comment>
<reference evidence="2 3" key="1">
    <citation type="submission" date="2022-09" db="EMBL/GenBank/DDBJ databases">
        <authorList>
            <person name="Han X.L."/>
            <person name="Wang Q."/>
            <person name="Lu T."/>
        </authorList>
    </citation>
    <scope>NUCLEOTIDE SEQUENCE [LARGE SCALE GENOMIC DNA]</scope>
    <source>
        <strain evidence="2 3">WQ 127069</strain>
    </source>
</reference>
<evidence type="ECO:0000313" key="3">
    <source>
        <dbReference type="Proteomes" id="UP001652445"/>
    </source>
</evidence>
<dbReference type="CDD" id="cd24007">
    <property type="entry name" value="ASKHA_NBD_eukNAGK-like"/>
    <property type="match status" value="1"/>
</dbReference>
<organism evidence="2 3">
    <name type="scientific">Paenibacillus baimaensis</name>
    <dbReference type="NCBI Taxonomy" id="2982185"/>
    <lineage>
        <taxon>Bacteria</taxon>
        <taxon>Bacillati</taxon>
        <taxon>Bacillota</taxon>
        <taxon>Bacilli</taxon>
        <taxon>Bacillales</taxon>
        <taxon>Paenibacillaceae</taxon>
        <taxon>Paenibacillus</taxon>
    </lineage>
</organism>
<dbReference type="Pfam" id="PF01869">
    <property type="entry name" value="BcrAD_BadFG"/>
    <property type="match status" value="1"/>
</dbReference>
<dbReference type="PANTHER" id="PTHR43190">
    <property type="entry name" value="N-ACETYL-D-GLUCOSAMINE KINASE"/>
    <property type="match status" value="1"/>
</dbReference>
<keyword evidence="2" id="KW-0418">Kinase</keyword>
<sequence>MPSSKDIRFIGIDGGGTKTACMIGDGLGNVLAVCYGASSSIKSNSREVVQEVLLSLIQQALALSNSTESQLEGVFLGLAGADRPEDKVQILSLLEGKLPASVVITLHNDAITALSAGTWGEAGIVLISGTGSIAYGFVPEASISVRVGGWGYMLGDEGSGFNMSQQALIAVMKQHDGRGPHTKLTSYILDQLSLTDPNQIVTYVYGQANIRTAIAVLSKIVLQAAKEDDAVALEIVDQAVKELAQIAITAKARLQQLQPNQDMSDLPLLLSGGLFSDSWFQTCFESQQDIMNSKLKVSKLEVPPVTGCYVLALKQAGIAITDALKTQIRAWETRRET</sequence>
<keyword evidence="3" id="KW-1185">Reference proteome</keyword>
<dbReference type="RefSeq" id="WP_262689020.1">
    <property type="nucleotide sequence ID" value="NZ_JAOQIO010000125.1"/>
</dbReference>
<dbReference type="InterPro" id="IPR052519">
    <property type="entry name" value="Euk-type_GlcNAc_Kinase"/>
</dbReference>
<dbReference type="GO" id="GO:0016301">
    <property type="term" value="F:kinase activity"/>
    <property type="evidence" value="ECO:0007669"/>
    <property type="project" value="UniProtKB-KW"/>
</dbReference>
<evidence type="ECO:0000259" key="1">
    <source>
        <dbReference type="Pfam" id="PF01869"/>
    </source>
</evidence>
<name>A0ABT2UUG0_9BACL</name>
<keyword evidence="2" id="KW-0808">Transferase</keyword>
<dbReference type="InterPro" id="IPR002731">
    <property type="entry name" value="ATPase_BadF"/>
</dbReference>
<protein>
    <submittedName>
        <fullName evidence="2">N-acetylglucosamine kinase</fullName>
    </submittedName>
</protein>
<feature type="domain" description="ATPase BadF/BadG/BcrA/BcrD type" evidence="1">
    <location>
        <begin position="10"/>
        <end position="284"/>
    </location>
</feature>
<gene>
    <name evidence="2" type="ORF">OB236_39785</name>
</gene>
<dbReference type="PANTHER" id="PTHR43190:SF3">
    <property type="entry name" value="N-ACETYL-D-GLUCOSAMINE KINASE"/>
    <property type="match status" value="1"/>
</dbReference>
<dbReference type="InterPro" id="IPR043129">
    <property type="entry name" value="ATPase_NBD"/>
</dbReference>
<accession>A0ABT2UUG0</accession>
<proteinExistence type="predicted"/>
<dbReference type="EMBL" id="JAOQIO010000125">
    <property type="protein sequence ID" value="MCU6798288.1"/>
    <property type="molecule type" value="Genomic_DNA"/>
</dbReference>
<dbReference type="SUPFAM" id="SSF53067">
    <property type="entry name" value="Actin-like ATPase domain"/>
    <property type="match status" value="2"/>
</dbReference>
<evidence type="ECO:0000313" key="2">
    <source>
        <dbReference type="EMBL" id="MCU6798288.1"/>
    </source>
</evidence>
<dbReference type="Proteomes" id="UP001652445">
    <property type="component" value="Unassembled WGS sequence"/>
</dbReference>